<dbReference type="AlphaFoldDB" id="A0A947D2J3"/>
<organism evidence="2 3">
    <name type="scientific">Prosthecodimorpha staleyi</name>
    <dbReference type="NCBI Taxonomy" id="2840188"/>
    <lineage>
        <taxon>Bacteria</taxon>
        <taxon>Pseudomonadati</taxon>
        <taxon>Pseudomonadota</taxon>
        <taxon>Alphaproteobacteria</taxon>
        <taxon>Hyphomicrobiales</taxon>
        <taxon>Ancalomicrobiaceae</taxon>
        <taxon>Prosthecodimorpha</taxon>
    </lineage>
</organism>
<keyword evidence="1" id="KW-0812">Transmembrane</keyword>
<feature type="transmembrane region" description="Helical" evidence="1">
    <location>
        <begin position="62"/>
        <end position="83"/>
    </location>
</feature>
<dbReference type="GO" id="GO:0016020">
    <property type="term" value="C:membrane"/>
    <property type="evidence" value="ECO:0007669"/>
    <property type="project" value="InterPro"/>
</dbReference>
<dbReference type="RefSeq" id="WP_261968209.1">
    <property type="nucleotide sequence ID" value="NZ_JAHHZF010000004.1"/>
</dbReference>
<proteinExistence type="predicted"/>
<comment type="caution">
    <text evidence="2">The sequence shown here is derived from an EMBL/GenBank/DDBJ whole genome shotgun (WGS) entry which is preliminary data.</text>
</comment>
<dbReference type="InterPro" id="IPR003425">
    <property type="entry name" value="CCB3/YggT"/>
</dbReference>
<sequence>MQPLVKVLIFAIDIYWWIVILAVVFSWLYAFNIVNSRNQLVDTISNFLYRATEPLFARIRRFLPNLGGIDIAPILVILGLYLIREYLIYLFRFVP</sequence>
<dbReference type="Proteomes" id="UP000766595">
    <property type="component" value="Unassembled WGS sequence"/>
</dbReference>
<keyword evidence="3" id="KW-1185">Reference proteome</keyword>
<dbReference type="EMBL" id="JAHHZF010000004">
    <property type="protein sequence ID" value="MBT9289585.1"/>
    <property type="molecule type" value="Genomic_DNA"/>
</dbReference>
<gene>
    <name evidence="2" type="ORF">KL771_08980</name>
</gene>
<keyword evidence="1" id="KW-0472">Membrane</keyword>
<evidence type="ECO:0000313" key="3">
    <source>
        <dbReference type="Proteomes" id="UP000766595"/>
    </source>
</evidence>
<protein>
    <submittedName>
        <fullName evidence="2">YggT family protein</fullName>
    </submittedName>
</protein>
<evidence type="ECO:0000256" key="1">
    <source>
        <dbReference type="SAM" id="Phobius"/>
    </source>
</evidence>
<name>A0A947D2J3_9HYPH</name>
<keyword evidence="1" id="KW-1133">Transmembrane helix</keyword>
<dbReference type="Pfam" id="PF02325">
    <property type="entry name" value="CCB3_YggT"/>
    <property type="match status" value="1"/>
</dbReference>
<evidence type="ECO:0000313" key="2">
    <source>
        <dbReference type="EMBL" id="MBT9289585.1"/>
    </source>
</evidence>
<reference evidence="2 3" key="1">
    <citation type="submission" date="2021-06" db="EMBL/GenBank/DDBJ databases">
        <authorList>
            <person name="Grouzdev D.S."/>
            <person name="Koziaeva V."/>
        </authorList>
    </citation>
    <scope>NUCLEOTIDE SEQUENCE [LARGE SCALE GENOMIC DNA]</scope>
    <source>
        <strain evidence="2 3">22</strain>
    </source>
</reference>
<feature type="transmembrane region" description="Helical" evidence="1">
    <location>
        <begin position="7"/>
        <end position="30"/>
    </location>
</feature>
<accession>A0A947D2J3</accession>